<reference evidence="8" key="1">
    <citation type="submission" date="2022-07" db="EMBL/GenBank/DDBJ databases">
        <authorList>
            <person name="Macas J."/>
            <person name="Novak P."/>
            <person name="Neumann P."/>
        </authorList>
    </citation>
    <scope>NUCLEOTIDE SEQUENCE</scope>
</reference>
<keyword evidence="3" id="KW-0325">Glycoprotein</keyword>
<feature type="compositionally biased region" description="Acidic residues" evidence="6">
    <location>
        <begin position="105"/>
        <end position="114"/>
    </location>
</feature>
<evidence type="ECO:0000256" key="1">
    <source>
        <dbReference type="ARBA" id="ARBA00004609"/>
    </source>
</evidence>
<evidence type="ECO:0000313" key="9">
    <source>
        <dbReference type="Proteomes" id="UP001152523"/>
    </source>
</evidence>
<evidence type="ECO:0000313" key="8">
    <source>
        <dbReference type="EMBL" id="CAH9130502.1"/>
    </source>
</evidence>
<keyword evidence="3" id="KW-0336">GPI-anchor</keyword>
<dbReference type="PANTHER" id="PTHR32077:SF86">
    <property type="entry name" value="FAS1 DOMAIN-CONTAINING PROTEIN SELMODRAFT_448915"/>
    <property type="match status" value="1"/>
</dbReference>
<gene>
    <name evidence="8" type="ORF">CEPIT_LOCUS30678</name>
</gene>
<dbReference type="Proteomes" id="UP001152523">
    <property type="component" value="Unassembled WGS sequence"/>
</dbReference>
<dbReference type="PANTHER" id="PTHR32077">
    <property type="entry name" value="FASCICLIN-LIKE ARABINOGALACTAN PROTEIN"/>
    <property type="match status" value="1"/>
</dbReference>
<dbReference type="AlphaFoldDB" id="A0AAV0F4P2"/>
<name>A0AAV0F4P2_9ASTE</name>
<evidence type="ECO:0000256" key="3">
    <source>
        <dbReference type="ARBA" id="ARBA00022622"/>
    </source>
</evidence>
<sequence>MLKSSNGVMNTLATEGSNKYDFTVKNDGDTVKLNTDVVVATVTGTMYDEEPLAVFKLDKVLQPRKLFKAVEEAPAPKAATKKKKSAGGSKPGAGEDGADSPGPSSDDDDAADDTASDKNGGSVIVGGWMLRVFLGMYLGYFVISS</sequence>
<feature type="region of interest" description="Disordered" evidence="6">
    <location>
        <begin position="71"/>
        <end position="119"/>
    </location>
</feature>
<evidence type="ECO:0000256" key="6">
    <source>
        <dbReference type="SAM" id="MobiDB-lite"/>
    </source>
</evidence>
<dbReference type="GO" id="GO:0098552">
    <property type="term" value="C:side of membrane"/>
    <property type="evidence" value="ECO:0007669"/>
    <property type="project" value="UniProtKB-KW"/>
</dbReference>
<keyword evidence="7" id="KW-1133">Transmembrane helix</keyword>
<comment type="caution">
    <text evidence="8">The sequence shown here is derived from an EMBL/GenBank/DDBJ whole genome shotgun (WGS) entry which is preliminary data.</text>
</comment>
<dbReference type="GO" id="GO:0005886">
    <property type="term" value="C:plasma membrane"/>
    <property type="evidence" value="ECO:0007669"/>
    <property type="project" value="UniProtKB-SubCell"/>
</dbReference>
<protein>
    <submittedName>
        <fullName evidence="8">Uncharacterized protein</fullName>
    </submittedName>
</protein>
<keyword evidence="5 7" id="KW-0472">Membrane</keyword>
<dbReference type="InterPro" id="IPR045003">
    <property type="entry name" value="FLA_A"/>
</dbReference>
<evidence type="ECO:0000256" key="5">
    <source>
        <dbReference type="ARBA" id="ARBA00023136"/>
    </source>
</evidence>
<accession>A0AAV0F4P2</accession>
<keyword evidence="7" id="KW-0812">Transmembrane</keyword>
<dbReference type="EMBL" id="CAMAPF010000962">
    <property type="protein sequence ID" value="CAH9130502.1"/>
    <property type="molecule type" value="Genomic_DNA"/>
</dbReference>
<feature type="transmembrane region" description="Helical" evidence="7">
    <location>
        <begin position="123"/>
        <end position="143"/>
    </location>
</feature>
<keyword evidence="4" id="KW-0732">Signal</keyword>
<keyword evidence="2" id="KW-1003">Cell membrane</keyword>
<evidence type="ECO:0000256" key="7">
    <source>
        <dbReference type="SAM" id="Phobius"/>
    </source>
</evidence>
<dbReference type="GO" id="GO:0009834">
    <property type="term" value="P:plant-type secondary cell wall biogenesis"/>
    <property type="evidence" value="ECO:0007669"/>
    <property type="project" value="TreeGrafter"/>
</dbReference>
<evidence type="ECO:0000256" key="4">
    <source>
        <dbReference type="ARBA" id="ARBA00022729"/>
    </source>
</evidence>
<keyword evidence="3" id="KW-0449">Lipoprotein</keyword>
<evidence type="ECO:0000256" key="2">
    <source>
        <dbReference type="ARBA" id="ARBA00022475"/>
    </source>
</evidence>
<keyword evidence="9" id="KW-1185">Reference proteome</keyword>
<comment type="subcellular location">
    <subcellularLocation>
        <location evidence="1">Cell membrane</location>
        <topology evidence="1">Lipid-anchor</topology>
        <topology evidence="1">GPI-anchor</topology>
    </subcellularLocation>
</comment>
<organism evidence="8 9">
    <name type="scientific">Cuscuta epithymum</name>
    <dbReference type="NCBI Taxonomy" id="186058"/>
    <lineage>
        <taxon>Eukaryota</taxon>
        <taxon>Viridiplantae</taxon>
        <taxon>Streptophyta</taxon>
        <taxon>Embryophyta</taxon>
        <taxon>Tracheophyta</taxon>
        <taxon>Spermatophyta</taxon>
        <taxon>Magnoliopsida</taxon>
        <taxon>eudicotyledons</taxon>
        <taxon>Gunneridae</taxon>
        <taxon>Pentapetalae</taxon>
        <taxon>asterids</taxon>
        <taxon>lamiids</taxon>
        <taxon>Solanales</taxon>
        <taxon>Convolvulaceae</taxon>
        <taxon>Cuscuteae</taxon>
        <taxon>Cuscuta</taxon>
        <taxon>Cuscuta subgen. Cuscuta</taxon>
    </lineage>
</organism>
<proteinExistence type="predicted"/>